<accession>A0A6C0TPC4</accession>
<comment type="function">
    <text evidence="24">Component of the cytochrome c oxidase, the last enzyme in the mitochondrial electron transport chain which drives oxidative phosphorylation. The respiratory chain contains 3 multisubunit complexes succinate dehydrogenase (complex II, CII), ubiquinol-cytochrome c oxidoreductase (cytochrome b-c1 complex, complex III, CIII) and cytochrome c oxidase (complex IV, CIV), that cooperate to transfer electrons derived from NADH and succinate to molecular oxygen, creating an electrochemical gradient over the inner membrane that drives transmembrane transport and the ATP synthase. Cytochrome c oxidase is the component of the respiratory chain that catalyzes the reduction of oxygen to water. Electrons originating from reduced cytochrome c in the intermembrane space (IMS) are transferred via the dinuclear copper A center (CU(A)) of subunit 2 and heme A of subunit 1 to the active site in subunit 1, a binuclear center (BNC) formed by heme A3 and copper B (CU(B)). The BNC reduces molecular oxygen to 2 water molecules using 4 electrons from cytochrome c in the IMS and 4 protons from the mitochondrial matrix.</text>
</comment>
<evidence type="ECO:0000256" key="19">
    <source>
        <dbReference type="ARBA" id="ARBA00023004"/>
    </source>
</evidence>
<dbReference type="AlphaFoldDB" id="A0A6C0TPC4"/>
<evidence type="ECO:0000256" key="23">
    <source>
        <dbReference type="ARBA" id="ARBA00049512"/>
    </source>
</evidence>
<evidence type="ECO:0000256" key="24">
    <source>
        <dbReference type="RuleBase" id="RU000369"/>
    </source>
</evidence>
<keyword evidence="21 24" id="KW-0496">Mitochondrion</keyword>
<dbReference type="SUPFAM" id="SSF81442">
    <property type="entry name" value="Cytochrome c oxidase subunit I-like"/>
    <property type="match status" value="1"/>
</dbReference>
<dbReference type="GO" id="GO:0004129">
    <property type="term" value="F:cytochrome-c oxidase activity"/>
    <property type="evidence" value="ECO:0007669"/>
    <property type="project" value="UniProtKB-EC"/>
</dbReference>
<gene>
    <name evidence="27" type="primary">COI</name>
</gene>
<dbReference type="Gene3D" id="1.20.210.10">
    <property type="entry name" value="Cytochrome c oxidase-like, subunit I domain"/>
    <property type="match status" value="1"/>
</dbReference>
<dbReference type="PROSITE" id="PS50855">
    <property type="entry name" value="COX1"/>
    <property type="match status" value="1"/>
</dbReference>
<evidence type="ECO:0000313" key="27">
    <source>
        <dbReference type="EMBL" id="QIB22487.1"/>
    </source>
</evidence>
<evidence type="ECO:0000256" key="2">
    <source>
        <dbReference type="ARBA" id="ARBA00001971"/>
    </source>
</evidence>
<feature type="transmembrane region" description="Helical" evidence="25">
    <location>
        <begin position="450"/>
        <end position="473"/>
    </location>
</feature>
<feature type="transmembrane region" description="Helical" evidence="25">
    <location>
        <begin position="379"/>
        <end position="400"/>
    </location>
</feature>
<dbReference type="InterPro" id="IPR023615">
    <property type="entry name" value="Cyt_c_Oxase_su1_BS"/>
</dbReference>
<dbReference type="InterPro" id="IPR036927">
    <property type="entry name" value="Cyt_c_oxase-like_su1_sf"/>
</dbReference>
<comment type="pathway">
    <text evidence="4 24">Energy metabolism; oxidative phosphorylation.</text>
</comment>
<evidence type="ECO:0000256" key="12">
    <source>
        <dbReference type="ARBA" id="ARBA00022692"/>
    </source>
</evidence>
<dbReference type="UniPathway" id="UPA00705"/>
<dbReference type="GO" id="GO:0015990">
    <property type="term" value="P:electron transport coupled proton transport"/>
    <property type="evidence" value="ECO:0007669"/>
    <property type="project" value="TreeGrafter"/>
</dbReference>
<dbReference type="GO" id="GO:0046872">
    <property type="term" value="F:metal ion binding"/>
    <property type="evidence" value="ECO:0007669"/>
    <property type="project" value="UniProtKB-KW"/>
</dbReference>
<dbReference type="FunFam" id="1.20.210.10:FF:000001">
    <property type="entry name" value="Cytochrome c oxidase subunit 1"/>
    <property type="match status" value="1"/>
</dbReference>
<comment type="cofactor">
    <cofactor evidence="2">
        <name>heme</name>
        <dbReference type="ChEBI" id="CHEBI:30413"/>
    </cofactor>
</comment>
<dbReference type="InterPro" id="IPR033944">
    <property type="entry name" value="Cyt_c_oxase_su1_dom"/>
</dbReference>
<feature type="transmembrane region" description="Helical" evidence="25">
    <location>
        <begin position="303"/>
        <end position="326"/>
    </location>
</feature>
<protein>
    <recommendedName>
        <fullName evidence="8 24">Cytochrome c oxidase subunit 1</fullName>
        <ecNumber evidence="7 24">7.1.1.9</ecNumber>
    </recommendedName>
</protein>
<feature type="transmembrane region" description="Helical" evidence="25">
    <location>
        <begin position="146"/>
        <end position="171"/>
    </location>
</feature>
<comment type="catalytic activity">
    <reaction evidence="23">
        <text>4 Fe(II)-[cytochrome c] + O2 + 8 H(+)(in) = 4 Fe(III)-[cytochrome c] + 2 H2O + 4 H(+)(out)</text>
        <dbReference type="Rhea" id="RHEA:11436"/>
        <dbReference type="Rhea" id="RHEA-COMP:10350"/>
        <dbReference type="Rhea" id="RHEA-COMP:14399"/>
        <dbReference type="ChEBI" id="CHEBI:15377"/>
        <dbReference type="ChEBI" id="CHEBI:15378"/>
        <dbReference type="ChEBI" id="CHEBI:15379"/>
        <dbReference type="ChEBI" id="CHEBI:29033"/>
        <dbReference type="ChEBI" id="CHEBI:29034"/>
        <dbReference type="EC" id="7.1.1.9"/>
    </reaction>
    <physiologicalReaction direction="left-to-right" evidence="23">
        <dbReference type="Rhea" id="RHEA:11437"/>
    </physiologicalReaction>
</comment>
<evidence type="ECO:0000256" key="21">
    <source>
        <dbReference type="ARBA" id="ARBA00023128"/>
    </source>
</evidence>
<keyword evidence="19 24" id="KW-0408">Iron</keyword>
<keyword evidence="12 24" id="KW-0812">Transmembrane</keyword>
<dbReference type="GO" id="GO:0005743">
    <property type="term" value="C:mitochondrial inner membrane"/>
    <property type="evidence" value="ECO:0007669"/>
    <property type="project" value="UniProtKB-SubCell"/>
</dbReference>
<feature type="transmembrane region" description="Helical" evidence="25">
    <location>
        <begin position="18"/>
        <end position="37"/>
    </location>
</feature>
<feature type="transmembrane region" description="Helical" evidence="25">
    <location>
        <begin position="338"/>
        <end position="359"/>
    </location>
</feature>
<dbReference type="PRINTS" id="PR01165">
    <property type="entry name" value="CYCOXIDASEI"/>
</dbReference>
<comment type="subunit">
    <text evidence="6">Component of the cytochrome c oxidase (complex IV, CIV), a multisubunit enzyme composed of a catalytic core of 3 subunits and several supernumerary subunits. The complex exists as a monomer or a dimer and forms supercomplexes (SCs) in the inner mitochondrial membrane with ubiquinol-cytochrome c oxidoreductase (cytochrome b-c1 complex, complex III, CIII).</text>
</comment>
<evidence type="ECO:0000256" key="5">
    <source>
        <dbReference type="ARBA" id="ARBA00009578"/>
    </source>
</evidence>
<dbReference type="EMBL" id="MN863888">
    <property type="protein sequence ID" value="QIB22487.1"/>
    <property type="molecule type" value="Genomic_DNA"/>
</dbReference>
<evidence type="ECO:0000256" key="9">
    <source>
        <dbReference type="ARBA" id="ARBA00022448"/>
    </source>
</evidence>
<sequence>MLPQKWLFSTNHKDIGTLYFMFGAWAGMVGTSMSMLIRAELGQPGSLIGDDQIYNVIITAHAFVMIFFMVMPIMIGGFGNWLVPLMIGAPDMAFPRMNNMSFWLLPPSLTLLLMSSMVDNGAGTGWTVYPPLAGAIAHGGASVDLAIFSLHLAGVSSILGAVNFITTAINMRSESMTLDQTPLFVWSVAITALLLLLSLPVLAGAITMLLTDRNLNTSFFDPAGGGDPILYQHLFWFFGHPEVYILILPGFGIISHIVCQESGKIESFGTLGMIYAMLSIGLMGFIVWAHHMFTVGMDVDTRAYFTSATMIIAVPTGIKVFSWLATLYGTKFKFNPPLLWALGFIFLFTIGGLTGLVLANSSLDIVLHDTYYVVAHFHYVLSMGAVFAIMGGVIQWYPLFTGLTMNSTWLKIQFTIMFIGVNLTFFPQHFLGLAGMPRRYSDYPDAYTSWNVLSSIGSTISIVGIIMFIIIMWESMITNREIMFSANMSSSTEWLQNNPPAEHSYSELPLISS</sequence>
<dbReference type="PANTHER" id="PTHR10422:SF18">
    <property type="entry name" value="CYTOCHROME C OXIDASE SUBUNIT 1"/>
    <property type="match status" value="1"/>
</dbReference>
<evidence type="ECO:0000259" key="26">
    <source>
        <dbReference type="PROSITE" id="PS50855"/>
    </source>
</evidence>
<proteinExistence type="inferred from homology"/>
<evidence type="ECO:0000256" key="17">
    <source>
        <dbReference type="ARBA" id="ARBA00022982"/>
    </source>
</evidence>
<evidence type="ECO:0000256" key="7">
    <source>
        <dbReference type="ARBA" id="ARBA00012949"/>
    </source>
</evidence>
<dbReference type="GO" id="GO:0045277">
    <property type="term" value="C:respiratory chain complex IV"/>
    <property type="evidence" value="ECO:0007669"/>
    <property type="project" value="InterPro"/>
</dbReference>
<evidence type="ECO:0000256" key="11">
    <source>
        <dbReference type="ARBA" id="ARBA00022660"/>
    </source>
</evidence>
<feature type="transmembrane region" description="Helical" evidence="25">
    <location>
        <begin position="412"/>
        <end position="430"/>
    </location>
</feature>
<keyword evidence="10 24" id="KW-0349">Heme</keyword>
<dbReference type="InterPro" id="IPR023616">
    <property type="entry name" value="Cyt_c_oxase-like_su1_dom"/>
</dbReference>
<dbReference type="PROSITE" id="PS00077">
    <property type="entry name" value="COX1_CUB"/>
    <property type="match status" value="1"/>
</dbReference>
<dbReference type="GO" id="GO:0020037">
    <property type="term" value="F:heme binding"/>
    <property type="evidence" value="ECO:0007669"/>
    <property type="project" value="InterPro"/>
</dbReference>
<keyword evidence="14 24" id="KW-0999">Mitochondrion inner membrane</keyword>
<feature type="transmembrane region" description="Helical" evidence="25">
    <location>
        <begin position="271"/>
        <end position="291"/>
    </location>
</feature>
<dbReference type="Pfam" id="PF00115">
    <property type="entry name" value="COX1"/>
    <property type="match status" value="1"/>
</dbReference>
<dbReference type="PANTHER" id="PTHR10422">
    <property type="entry name" value="CYTOCHROME C OXIDASE SUBUNIT 1"/>
    <property type="match status" value="1"/>
</dbReference>
<feature type="transmembrane region" description="Helical" evidence="25">
    <location>
        <begin position="183"/>
        <end position="210"/>
    </location>
</feature>
<keyword evidence="20 24" id="KW-0186">Copper</keyword>
<dbReference type="InterPro" id="IPR000883">
    <property type="entry name" value="Cyt_C_Oxase_1"/>
</dbReference>
<organism evidence="27">
    <name type="scientific">Calliptamus italicus</name>
    <name type="common">Italian locust</name>
    <dbReference type="NCBI Taxonomy" id="334752"/>
    <lineage>
        <taxon>Eukaryota</taxon>
        <taxon>Metazoa</taxon>
        <taxon>Ecdysozoa</taxon>
        <taxon>Arthropoda</taxon>
        <taxon>Hexapoda</taxon>
        <taxon>Insecta</taxon>
        <taxon>Pterygota</taxon>
        <taxon>Neoptera</taxon>
        <taxon>Polyneoptera</taxon>
        <taxon>Orthoptera</taxon>
        <taxon>Caelifera</taxon>
        <taxon>Acrididea</taxon>
        <taxon>Acridomorpha</taxon>
        <taxon>Acridoidea</taxon>
        <taxon>Acrididae</taxon>
        <taxon>Calliptaminae</taxon>
        <taxon>Calliptamus</taxon>
    </lineage>
</organism>
<evidence type="ECO:0000256" key="3">
    <source>
        <dbReference type="ARBA" id="ARBA00004448"/>
    </source>
</evidence>
<evidence type="ECO:0000256" key="16">
    <source>
        <dbReference type="ARBA" id="ARBA00022967"/>
    </source>
</evidence>
<evidence type="ECO:0000256" key="6">
    <source>
        <dbReference type="ARBA" id="ARBA00011164"/>
    </source>
</evidence>
<keyword evidence="11 24" id="KW-0679">Respiratory chain</keyword>
<keyword evidence="22 24" id="KW-0472">Membrane</keyword>
<evidence type="ECO:0000256" key="13">
    <source>
        <dbReference type="ARBA" id="ARBA00022723"/>
    </source>
</evidence>
<dbReference type="CDD" id="cd01663">
    <property type="entry name" value="Cyt_c_Oxidase_I"/>
    <property type="match status" value="1"/>
</dbReference>
<evidence type="ECO:0000256" key="25">
    <source>
        <dbReference type="SAM" id="Phobius"/>
    </source>
</evidence>
<feature type="transmembrane region" description="Helical" evidence="25">
    <location>
        <begin position="57"/>
        <end position="83"/>
    </location>
</feature>
<name>A0A6C0TPC4_CALIT</name>
<keyword evidence="16" id="KW-1278">Translocase</keyword>
<feature type="transmembrane region" description="Helical" evidence="25">
    <location>
        <begin position="243"/>
        <end position="259"/>
    </location>
</feature>
<evidence type="ECO:0000256" key="14">
    <source>
        <dbReference type="ARBA" id="ARBA00022792"/>
    </source>
</evidence>
<comment type="similarity">
    <text evidence="5 24">Belongs to the heme-copper respiratory oxidase family.</text>
</comment>
<keyword evidence="9 24" id="KW-0813">Transport</keyword>
<evidence type="ECO:0000256" key="4">
    <source>
        <dbReference type="ARBA" id="ARBA00004673"/>
    </source>
</evidence>
<evidence type="ECO:0000256" key="15">
    <source>
        <dbReference type="ARBA" id="ARBA00022842"/>
    </source>
</evidence>
<evidence type="ECO:0000256" key="18">
    <source>
        <dbReference type="ARBA" id="ARBA00022989"/>
    </source>
</evidence>
<evidence type="ECO:0000256" key="22">
    <source>
        <dbReference type="ARBA" id="ARBA00023136"/>
    </source>
</evidence>
<dbReference type="EC" id="7.1.1.9" evidence="7 24"/>
<comment type="cofactor">
    <cofactor evidence="1">
        <name>Cu cation</name>
        <dbReference type="ChEBI" id="CHEBI:23378"/>
    </cofactor>
</comment>
<feature type="domain" description="Cytochrome oxidase subunit I profile" evidence="26">
    <location>
        <begin position="1"/>
        <end position="512"/>
    </location>
</feature>
<evidence type="ECO:0000256" key="20">
    <source>
        <dbReference type="ARBA" id="ARBA00023008"/>
    </source>
</evidence>
<keyword evidence="17 24" id="KW-0249">Electron transport</keyword>
<geneLocation type="mitochondrion" evidence="27"/>
<keyword evidence="13 24" id="KW-0479">Metal-binding</keyword>
<evidence type="ECO:0000256" key="8">
    <source>
        <dbReference type="ARBA" id="ARBA00015947"/>
    </source>
</evidence>
<reference evidence="27" key="1">
    <citation type="journal article" date="2019" name="J. Econ. Entomol.">
        <title>Study on the Genetic Differentiation of Geographic Populations of Calliptamus italicus (Orthoptera: Acrididae) in Sino-Kazakh Border Areas Based on Mitochondrial COI and COII Genes.</title>
        <authorList>
            <person name="Xu Y."/>
            <person name="Mai J.W."/>
            <person name="Yu B.J."/>
            <person name="Hu H.X."/>
            <person name="Yuan L."/>
            <person name="Jashenko R."/>
            <person name="Ji R."/>
        </authorList>
    </citation>
    <scope>NUCLEOTIDE SEQUENCE</scope>
</reference>
<evidence type="ECO:0000256" key="10">
    <source>
        <dbReference type="ARBA" id="ARBA00022617"/>
    </source>
</evidence>
<keyword evidence="18 25" id="KW-1133">Transmembrane helix</keyword>
<evidence type="ECO:0000256" key="1">
    <source>
        <dbReference type="ARBA" id="ARBA00001935"/>
    </source>
</evidence>
<dbReference type="GO" id="GO:0006123">
    <property type="term" value="P:mitochondrial electron transport, cytochrome c to oxygen"/>
    <property type="evidence" value="ECO:0007669"/>
    <property type="project" value="TreeGrafter"/>
</dbReference>
<keyword evidence="15" id="KW-0460">Magnesium</keyword>
<comment type="subcellular location">
    <subcellularLocation>
        <location evidence="3 24">Mitochondrion inner membrane</location>
        <topology evidence="3 24">Multi-pass membrane protein</topology>
    </subcellularLocation>
</comment>